<dbReference type="InterPro" id="IPR000415">
    <property type="entry name" value="Nitroreductase-like"/>
</dbReference>
<proteinExistence type="predicted"/>
<dbReference type="PANTHER" id="PTHR43745">
    <property type="entry name" value="NITROREDUCTASE MJ1384-RELATED"/>
    <property type="match status" value="1"/>
</dbReference>
<accession>A0ABX6YIL5</accession>
<dbReference type="PANTHER" id="PTHR43745:SF2">
    <property type="entry name" value="NITROREDUCTASE MJ1384-RELATED"/>
    <property type="match status" value="1"/>
</dbReference>
<gene>
    <name evidence="2" type="ORF">HCR76_00710</name>
</gene>
<organism evidence="2 3">
    <name type="scientific">Paramicrobacterium chengjingii</name>
    <dbReference type="NCBI Taxonomy" id="2769067"/>
    <lineage>
        <taxon>Bacteria</taxon>
        <taxon>Bacillati</taxon>
        <taxon>Actinomycetota</taxon>
        <taxon>Actinomycetes</taxon>
        <taxon>Micrococcales</taxon>
        <taxon>Microbacteriaceae</taxon>
        <taxon>Paramicrobacterium</taxon>
    </lineage>
</organism>
<dbReference type="SUPFAM" id="SSF55469">
    <property type="entry name" value="FMN-dependent nitroreductase-like"/>
    <property type="match status" value="1"/>
</dbReference>
<dbReference type="EMBL" id="CP061169">
    <property type="protein sequence ID" value="QPZ38666.1"/>
    <property type="molecule type" value="Genomic_DNA"/>
</dbReference>
<evidence type="ECO:0000313" key="3">
    <source>
        <dbReference type="Proteomes" id="UP000662814"/>
    </source>
</evidence>
<dbReference type="Proteomes" id="UP000662814">
    <property type="component" value="Chromosome"/>
</dbReference>
<dbReference type="CDD" id="cd02142">
    <property type="entry name" value="McbC_SagB-like_oxidoreductase"/>
    <property type="match status" value="1"/>
</dbReference>
<evidence type="ECO:0000313" key="2">
    <source>
        <dbReference type="EMBL" id="QPZ38666.1"/>
    </source>
</evidence>
<sequence length="201" mass="21783">MIALAAPRPRRFGHLLERRRSTRNFTTTEIQLERIADALWHAAGETHEGRRVSASARATYPITLTLVAGAVTDLPIGTYRYEPREHALELVAAGDARQDVAEMTLDAREWIGDCPALLIPSANTTRAPSALADQPAEHARHFAWMEVGFLAQNVSIWAAETGLGAVVIAGFDDSKAKAVSELLLPAENELLAVIAIGARAR</sequence>
<name>A0ABX6YIL5_9MICO</name>
<evidence type="ECO:0000259" key="1">
    <source>
        <dbReference type="Pfam" id="PF00881"/>
    </source>
</evidence>
<dbReference type="Gene3D" id="3.40.109.10">
    <property type="entry name" value="NADH Oxidase"/>
    <property type="match status" value="1"/>
</dbReference>
<dbReference type="InterPro" id="IPR029479">
    <property type="entry name" value="Nitroreductase"/>
</dbReference>
<keyword evidence="3" id="KW-1185">Reference proteome</keyword>
<dbReference type="RefSeq" id="WP_166985859.1">
    <property type="nucleotide sequence ID" value="NZ_CP061169.1"/>
</dbReference>
<feature type="domain" description="Nitroreductase" evidence="1">
    <location>
        <begin position="17"/>
        <end position="197"/>
    </location>
</feature>
<dbReference type="InterPro" id="IPR052544">
    <property type="entry name" value="Bacteriocin_Proc_Enz"/>
</dbReference>
<protein>
    <submittedName>
        <fullName evidence="2">SagB/ThcOx family dehydrogenase</fullName>
    </submittedName>
</protein>
<reference evidence="2 3" key="1">
    <citation type="submission" date="2020-12" db="EMBL/GenBank/DDBJ databases">
        <title>Microbacterium sp. HY060.</title>
        <authorList>
            <person name="Zhou J."/>
        </authorList>
    </citation>
    <scope>NUCLEOTIDE SEQUENCE [LARGE SCALE GENOMIC DNA]</scope>
    <source>
        <strain evidence="2 3">HY60</strain>
    </source>
</reference>
<dbReference type="Pfam" id="PF00881">
    <property type="entry name" value="Nitroreductase"/>
    <property type="match status" value="1"/>
</dbReference>